<accession>A0A0C9ZKK7</accession>
<sequence>LTIVDVTGVHFLLVQACQCPNADSLHMQLFWAKLCPSTFEKPSTAFTFSVLDDFLRDNVECGTSGMNYYNKLRWVTSNVFLYLVVVRLPSHQ</sequence>
<evidence type="ECO:0000313" key="3">
    <source>
        <dbReference type="Proteomes" id="UP000054018"/>
    </source>
</evidence>
<dbReference type="AlphaFoldDB" id="A0A0C9ZKK7"/>
<evidence type="ECO:0000313" key="2">
    <source>
        <dbReference type="EMBL" id="KIK29916.1"/>
    </source>
</evidence>
<reference evidence="2 3" key="1">
    <citation type="submission" date="2014-04" db="EMBL/GenBank/DDBJ databases">
        <authorList>
            <consortium name="DOE Joint Genome Institute"/>
            <person name="Kuo A."/>
            <person name="Kohler A."/>
            <person name="Costa M.D."/>
            <person name="Nagy L.G."/>
            <person name="Floudas D."/>
            <person name="Copeland A."/>
            <person name="Barry K.W."/>
            <person name="Cichocki N."/>
            <person name="Veneault-Fourrey C."/>
            <person name="LaButti K."/>
            <person name="Lindquist E.A."/>
            <person name="Lipzen A."/>
            <person name="Lundell T."/>
            <person name="Morin E."/>
            <person name="Murat C."/>
            <person name="Sun H."/>
            <person name="Tunlid A."/>
            <person name="Henrissat B."/>
            <person name="Grigoriev I.V."/>
            <person name="Hibbett D.S."/>
            <person name="Martin F."/>
            <person name="Nordberg H.P."/>
            <person name="Cantor M.N."/>
            <person name="Hua S.X."/>
        </authorList>
    </citation>
    <scope>NUCLEOTIDE SEQUENCE [LARGE SCALE GENOMIC DNA]</scope>
    <source>
        <strain evidence="2 3">441</strain>
    </source>
</reference>
<feature type="domain" description="CxC2-like cysteine cluster KDZ transposase-associated" evidence="1">
    <location>
        <begin position="1"/>
        <end position="79"/>
    </location>
</feature>
<evidence type="ECO:0000259" key="1">
    <source>
        <dbReference type="Pfam" id="PF18803"/>
    </source>
</evidence>
<protein>
    <recommendedName>
        <fullName evidence="1">CxC2-like cysteine cluster KDZ transposase-associated domain-containing protein</fullName>
    </recommendedName>
</protein>
<gene>
    <name evidence="2" type="ORF">PISMIDRAFT_88338</name>
</gene>
<feature type="non-terminal residue" evidence="2">
    <location>
        <position position="1"/>
    </location>
</feature>
<reference evidence="3" key="2">
    <citation type="submission" date="2015-01" db="EMBL/GenBank/DDBJ databases">
        <title>Evolutionary Origins and Diversification of the Mycorrhizal Mutualists.</title>
        <authorList>
            <consortium name="DOE Joint Genome Institute"/>
            <consortium name="Mycorrhizal Genomics Consortium"/>
            <person name="Kohler A."/>
            <person name="Kuo A."/>
            <person name="Nagy L.G."/>
            <person name="Floudas D."/>
            <person name="Copeland A."/>
            <person name="Barry K.W."/>
            <person name="Cichocki N."/>
            <person name="Veneault-Fourrey C."/>
            <person name="LaButti K."/>
            <person name="Lindquist E.A."/>
            <person name="Lipzen A."/>
            <person name="Lundell T."/>
            <person name="Morin E."/>
            <person name="Murat C."/>
            <person name="Riley R."/>
            <person name="Ohm R."/>
            <person name="Sun H."/>
            <person name="Tunlid A."/>
            <person name="Henrissat B."/>
            <person name="Grigoriev I.V."/>
            <person name="Hibbett D.S."/>
            <person name="Martin F."/>
        </authorList>
    </citation>
    <scope>NUCLEOTIDE SEQUENCE [LARGE SCALE GENOMIC DNA]</scope>
    <source>
        <strain evidence="3">441</strain>
    </source>
</reference>
<dbReference type="Pfam" id="PF18803">
    <property type="entry name" value="CxC2"/>
    <property type="match status" value="1"/>
</dbReference>
<organism evidence="2 3">
    <name type="scientific">Pisolithus microcarpus 441</name>
    <dbReference type="NCBI Taxonomy" id="765257"/>
    <lineage>
        <taxon>Eukaryota</taxon>
        <taxon>Fungi</taxon>
        <taxon>Dikarya</taxon>
        <taxon>Basidiomycota</taxon>
        <taxon>Agaricomycotina</taxon>
        <taxon>Agaricomycetes</taxon>
        <taxon>Agaricomycetidae</taxon>
        <taxon>Boletales</taxon>
        <taxon>Sclerodermatineae</taxon>
        <taxon>Pisolithaceae</taxon>
        <taxon>Pisolithus</taxon>
    </lineage>
</organism>
<dbReference type="HOGENOM" id="CLU_003703_2_1_1"/>
<dbReference type="OrthoDB" id="3149508at2759"/>
<dbReference type="EMBL" id="KN833688">
    <property type="protein sequence ID" value="KIK29916.1"/>
    <property type="molecule type" value="Genomic_DNA"/>
</dbReference>
<dbReference type="Proteomes" id="UP000054018">
    <property type="component" value="Unassembled WGS sequence"/>
</dbReference>
<proteinExistence type="predicted"/>
<name>A0A0C9ZKK7_9AGAM</name>
<keyword evidence="3" id="KW-1185">Reference proteome</keyword>
<dbReference type="InterPro" id="IPR041457">
    <property type="entry name" value="CxC2_KDZ-assoc"/>
</dbReference>
<dbReference type="STRING" id="765257.A0A0C9ZKK7"/>